<accession>A0A8S5UPC0</accession>
<name>A0A8S5UPC0_9CAUD</name>
<reference evidence="1" key="1">
    <citation type="journal article" date="2021" name="Proc. Natl. Acad. Sci. U.S.A.">
        <title>A Catalog of Tens of Thousands of Viruses from Human Metagenomes Reveals Hidden Associations with Chronic Diseases.</title>
        <authorList>
            <person name="Tisza M.J."/>
            <person name="Buck C.B."/>
        </authorList>
    </citation>
    <scope>NUCLEOTIDE SEQUENCE</scope>
    <source>
        <strain evidence="1">CtG4L18</strain>
    </source>
</reference>
<protein>
    <submittedName>
        <fullName evidence="1">Uncharacterized protein</fullName>
    </submittedName>
</protein>
<proteinExistence type="predicted"/>
<organism evidence="1">
    <name type="scientific">Podoviridae sp. ctG4L18</name>
    <dbReference type="NCBI Taxonomy" id="2825234"/>
    <lineage>
        <taxon>Viruses</taxon>
        <taxon>Duplodnaviria</taxon>
        <taxon>Heunggongvirae</taxon>
        <taxon>Uroviricota</taxon>
        <taxon>Caudoviricetes</taxon>
    </lineage>
</organism>
<sequence length="31" mass="3692">MQIWHKFCKNSIFSVNMQLFKLFYVRGIVGG</sequence>
<dbReference type="EMBL" id="BK016114">
    <property type="protein sequence ID" value="DAF96333.1"/>
    <property type="molecule type" value="Genomic_DNA"/>
</dbReference>
<evidence type="ECO:0000313" key="1">
    <source>
        <dbReference type="EMBL" id="DAF96333.1"/>
    </source>
</evidence>